<evidence type="ECO:0000313" key="3">
    <source>
        <dbReference type="Proteomes" id="UP001232163"/>
    </source>
</evidence>
<feature type="chain" id="PRO_5047099890" evidence="1">
    <location>
        <begin position="17"/>
        <end position="129"/>
    </location>
</feature>
<keyword evidence="3" id="KW-1185">Reference proteome</keyword>
<dbReference type="Proteomes" id="UP001232163">
    <property type="component" value="Unassembled WGS sequence"/>
</dbReference>
<evidence type="ECO:0000256" key="1">
    <source>
        <dbReference type="SAM" id="SignalP"/>
    </source>
</evidence>
<gene>
    <name evidence="2" type="ORF">QO006_000805</name>
</gene>
<accession>A0ABT9M9Y8</accession>
<comment type="caution">
    <text evidence="2">The sequence shown here is derived from an EMBL/GenBank/DDBJ whole genome shotgun (WGS) entry which is preliminary data.</text>
</comment>
<organism evidence="2 3">
    <name type="scientific">Deinococcus enclensis</name>
    <dbReference type="NCBI Taxonomy" id="1049582"/>
    <lineage>
        <taxon>Bacteria</taxon>
        <taxon>Thermotogati</taxon>
        <taxon>Deinococcota</taxon>
        <taxon>Deinococci</taxon>
        <taxon>Deinococcales</taxon>
        <taxon>Deinococcaceae</taxon>
        <taxon>Deinococcus</taxon>
    </lineage>
</organism>
<reference evidence="2 3" key="1">
    <citation type="submission" date="2023-07" db="EMBL/GenBank/DDBJ databases">
        <title>Genomic Encyclopedia of Type Strains, Phase IV (KMG-IV): sequencing the most valuable type-strain genomes for metagenomic binning, comparative biology and taxonomic classification.</title>
        <authorList>
            <person name="Goeker M."/>
        </authorList>
    </citation>
    <scope>NUCLEOTIDE SEQUENCE [LARGE SCALE GENOMIC DNA]</scope>
    <source>
        <strain evidence="2 3">NIO-1023</strain>
    </source>
</reference>
<name>A0ABT9M9Y8_9DEIO</name>
<feature type="signal peptide" evidence="1">
    <location>
        <begin position="1"/>
        <end position="16"/>
    </location>
</feature>
<protein>
    <submittedName>
        <fullName evidence="2">Uncharacterized protein</fullName>
    </submittedName>
</protein>
<sequence>MRPAMLALLLASAAAAQTIPDTQSATAVQKMSISRNAKLFTGRTCTAWGITTTPVPDDVPDALRKQTTTAAVKDILNQYAQAGVKVTTLRWTADGGAELYMKEDGRYRHVTALNERGQRYTVMFSCLLK</sequence>
<proteinExistence type="predicted"/>
<dbReference type="EMBL" id="JAURUR010000002">
    <property type="protein sequence ID" value="MDP9763388.1"/>
    <property type="molecule type" value="Genomic_DNA"/>
</dbReference>
<evidence type="ECO:0000313" key="2">
    <source>
        <dbReference type="EMBL" id="MDP9763388.1"/>
    </source>
</evidence>
<dbReference type="RefSeq" id="WP_307464323.1">
    <property type="nucleotide sequence ID" value="NZ_JAURUR010000002.1"/>
</dbReference>
<keyword evidence="1" id="KW-0732">Signal</keyword>